<evidence type="ECO:0000313" key="2">
    <source>
        <dbReference type="EMBL" id="SEA61931.1"/>
    </source>
</evidence>
<dbReference type="STRING" id="37625.SAMN05660420_02638"/>
<protein>
    <recommendedName>
        <fullName evidence="4">Porin</fullName>
    </recommendedName>
</protein>
<evidence type="ECO:0000313" key="3">
    <source>
        <dbReference type="Proteomes" id="UP000199409"/>
    </source>
</evidence>
<feature type="chain" id="PRO_5011581590" description="Porin" evidence="1">
    <location>
        <begin position="24"/>
        <end position="404"/>
    </location>
</feature>
<keyword evidence="3" id="KW-1185">Reference proteome</keyword>
<dbReference type="EMBL" id="FNQN01000008">
    <property type="protein sequence ID" value="SEA61931.1"/>
    <property type="molecule type" value="Genomic_DNA"/>
</dbReference>
<dbReference type="OrthoDB" id="5405525at2"/>
<name>A0A1H4CN90_9BACT</name>
<accession>A0A1H4CN90</accession>
<keyword evidence="1" id="KW-0732">Signal</keyword>
<dbReference type="RefSeq" id="WP_092349467.1">
    <property type="nucleotide sequence ID" value="NZ_FNQN01000008.1"/>
</dbReference>
<dbReference type="AlphaFoldDB" id="A0A1H4CN90"/>
<reference evidence="2 3" key="1">
    <citation type="submission" date="2016-10" db="EMBL/GenBank/DDBJ databases">
        <authorList>
            <person name="de Groot N.N."/>
        </authorList>
    </citation>
    <scope>NUCLEOTIDE SEQUENCE [LARGE SCALE GENOMIC DNA]</scope>
    <source>
        <strain evidence="2 3">DSM 7343</strain>
    </source>
</reference>
<gene>
    <name evidence="2" type="ORF">SAMN05660420_02638</name>
</gene>
<dbReference type="Proteomes" id="UP000199409">
    <property type="component" value="Unassembled WGS sequence"/>
</dbReference>
<evidence type="ECO:0000256" key="1">
    <source>
        <dbReference type="SAM" id="SignalP"/>
    </source>
</evidence>
<sequence>MSRFLKVMIVLLAIAAMVTPAMAEDRLSLNGELRVRGWYKDNYTNFNDEMGSNQYIDQRFRLGGTIAVSEGVAIKFQYDLFDSQWNGNSHGTQGLNDGDNKAYLVINKGMFTLKAGDQYYGIANAIAIDTTGTGFVVEMAGPVGVEFAAFKRVEGDTSEDDDADLYTLAVKHATDLYSGTGFVGYYRNGAALTGDDPETAYVLGVAADFNLDAAKVMFEANYFDGDNGMSGANEVDYKGLQFFVDGSVAVSEAVTVGGIFTYAKGYDGADEAQITEFTDDGSFMPETYGTTATLFDIYPGSTFDPTGDRLGTIGVQGYSAIKLSDDLSMKATIFYAQPEEDYASGDTTTSNYDSFLGGVVSSTYAIAKGAAIDTSVAYTTVDAGNSYTEDDPSLTAGFRLRVRF</sequence>
<evidence type="ECO:0008006" key="4">
    <source>
        <dbReference type="Google" id="ProtNLM"/>
    </source>
</evidence>
<proteinExistence type="predicted"/>
<feature type="signal peptide" evidence="1">
    <location>
        <begin position="1"/>
        <end position="23"/>
    </location>
</feature>
<dbReference type="SUPFAM" id="SSF56935">
    <property type="entry name" value="Porins"/>
    <property type="match status" value="1"/>
</dbReference>
<organism evidence="2 3">
    <name type="scientific">Desulfuromusa kysingii</name>
    <dbReference type="NCBI Taxonomy" id="37625"/>
    <lineage>
        <taxon>Bacteria</taxon>
        <taxon>Pseudomonadati</taxon>
        <taxon>Thermodesulfobacteriota</taxon>
        <taxon>Desulfuromonadia</taxon>
        <taxon>Desulfuromonadales</taxon>
        <taxon>Geopsychrobacteraceae</taxon>
        <taxon>Desulfuromusa</taxon>
    </lineage>
</organism>